<dbReference type="Pfam" id="PF13237">
    <property type="entry name" value="Fer4_10"/>
    <property type="match status" value="1"/>
</dbReference>
<keyword evidence="8" id="KW-1185">Reference proteome</keyword>
<evidence type="ECO:0000256" key="4">
    <source>
        <dbReference type="ARBA" id="ARBA00023004"/>
    </source>
</evidence>
<dbReference type="InterPro" id="IPR036188">
    <property type="entry name" value="FAD/NAD-bd_sf"/>
</dbReference>
<dbReference type="Gene3D" id="3.50.50.60">
    <property type="entry name" value="FAD/NAD(P)-binding domain"/>
    <property type="match status" value="2"/>
</dbReference>
<dbReference type="PROSITE" id="PS00198">
    <property type="entry name" value="4FE4S_FER_1"/>
    <property type="match status" value="1"/>
</dbReference>
<evidence type="ECO:0000313" key="7">
    <source>
        <dbReference type="EMBL" id="QGM96660.1"/>
    </source>
</evidence>
<dbReference type="GO" id="GO:0016491">
    <property type="term" value="F:oxidoreductase activity"/>
    <property type="evidence" value="ECO:0007669"/>
    <property type="project" value="UniProtKB-KW"/>
</dbReference>
<dbReference type="KEGG" id="mpar:F7D14_03620"/>
<dbReference type="PRINTS" id="PR00469">
    <property type="entry name" value="PNDRDTASEII"/>
</dbReference>
<dbReference type="InterPro" id="IPR017900">
    <property type="entry name" value="4Fe4S_Fe_S_CS"/>
</dbReference>
<dbReference type="SUPFAM" id="SSF51905">
    <property type="entry name" value="FAD/NAD(P)-binding domain"/>
    <property type="match status" value="2"/>
</dbReference>
<dbReference type="Gene3D" id="3.30.70.20">
    <property type="match status" value="1"/>
</dbReference>
<dbReference type="GO" id="GO:0046872">
    <property type="term" value="F:metal ion binding"/>
    <property type="evidence" value="ECO:0007669"/>
    <property type="project" value="UniProtKB-KW"/>
</dbReference>
<evidence type="ECO:0000313" key="8">
    <source>
        <dbReference type="Proteomes" id="UP000422569"/>
    </source>
</evidence>
<evidence type="ECO:0000256" key="5">
    <source>
        <dbReference type="ARBA" id="ARBA00023014"/>
    </source>
</evidence>
<gene>
    <name evidence="7" type="ORF">F7D14_03620</name>
</gene>
<dbReference type="Proteomes" id="UP000422569">
    <property type="component" value="Chromosome"/>
</dbReference>
<keyword evidence="2" id="KW-0479">Metal-binding</keyword>
<dbReference type="SUPFAM" id="SSF54862">
    <property type="entry name" value="4Fe-4S ferredoxins"/>
    <property type="match status" value="1"/>
</dbReference>
<name>A0A6B8M770_9HYPH</name>
<protein>
    <submittedName>
        <fullName evidence="7">4Fe-4S dicluster domain-containing protein</fullName>
    </submittedName>
</protein>
<dbReference type="InterPro" id="IPR017896">
    <property type="entry name" value="4Fe4S_Fe-S-bd"/>
</dbReference>
<evidence type="ECO:0000256" key="2">
    <source>
        <dbReference type="ARBA" id="ARBA00022723"/>
    </source>
</evidence>
<proteinExistence type="predicted"/>
<sequence length="429" mass="45114">MPSAALVAYGVPLAFAWTMYVAKRQRVETESEAKRAEAREAGLVEPPTLHPKIDPALCMGCATCVRACPEGDILGVIDGKAELVEPANCIGHGACKTACPANAITLVFGTQTRGVELPSVDPAFRTNVPGVYIAGELGGMGLVRNAVEQGRQAIESICGDATPGDDAALDLVIVGCGPAGLAASLAAKEKALRFVTLEQEKLGGAVAHYPRGKLVMTAPFTLPLIGSYNYHELSKEELISIFEAAASKVRLPIKEGERVAQVSKSGDAFEVRTQKDAYRARAVLLALGRQGTPRKLGAPGEELSKVIYRLVDSQQYRGRRALVIGGGDSALEAACALAAEPGAQVTLSYRGDAFNRAKPANRKRLTASSCRTLLLSSVEKIESQSVTLRVGGVTASVANDVVIICAGGQMPTAFLRDIGVEIETKYGVP</sequence>
<keyword evidence="3" id="KW-0560">Oxidoreductase</keyword>
<dbReference type="PROSITE" id="PS51379">
    <property type="entry name" value="4FE4S_FER_2"/>
    <property type="match status" value="2"/>
</dbReference>
<evidence type="ECO:0000256" key="1">
    <source>
        <dbReference type="ARBA" id="ARBA00022630"/>
    </source>
</evidence>
<dbReference type="AlphaFoldDB" id="A0A6B8M770"/>
<accession>A0A6B8M770</accession>
<organism evidence="7 8">
    <name type="scientific">Methylocystis parvus</name>
    <dbReference type="NCBI Taxonomy" id="134"/>
    <lineage>
        <taxon>Bacteria</taxon>
        <taxon>Pseudomonadati</taxon>
        <taxon>Pseudomonadota</taxon>
        <taxon>Alphaproteobacteria</taxon>
        <taxon>Hyphomicrobiales</taxon>
        <taxon>Methylocystaceae</taxon>
        <taxon>Methylocystis</taxon>
    </lineage>
</organism>
<dbReference type="PANTHER" id="PTHR48105">
    <property type="entry name" value="THIOREDOXIN REDUCTASE 1-RELATED-RELATED"/>
    <property type="match status" value="1"/>
</dbReference>
<dbReference type="PRINTS" id="PR00368">
    <property type="entry name" value="FADPNR"/>
</dbReference>
<dbReference type="GO" id="GO:0051536">
    <property type="term" value="F:iron-sulfur cluster binding"/>
    <property type="evidence" value="ECO:0007669"/>
    <property type="project" value="UniProtKB-KW"/>
</dbReference>
<dbReference type="InterPro" id="IPR050097">
    <property type="entry name" value="Ferredoxin-NADP_redctase_2"/>
</dbReference>
<keyword evidence="5" id="KW-0411">Iron-sulfur</keyword>
<evidence type="ECO:0000259" key="6">
    <source>
        <dbReference type="PROSITE" id="PS51379"/>
    </source>
</evidence>
<keyword evidence="1" id="KW-0285">Flavoprotein</keyword>
<feature type="domain" description="4Fe-4S ferredoxin-type" evidence="6">
    <location>
        <begin position="80"/>
        <end position="109"/>
    </location>
</feature>
<dbReference type="RefSeq" id="WP_016920453.1">
    <property type="nucleotide sequence ID" value="NZ_CP044331.1"/>
</dbReference>
<evidence type="ECO:0000256" key="3">
    <source>
        <dbReference type="ARBA" id="ARBA00023002"/>
    </source>
</evidence>
<reference evidence="7 8" key="1">
    <citation type="submission" date="2019-09" db="EMBL/GenBank/DDBJ databases">
        <title>Isolation and complete genome sequencing of Methylocystis species.</title>
        <authorList>
            <person name="Rumah B.L."/>
            <person name="Stead C.E."/>
            <person name="Stevens B.C."/>
            <person name="Minton N.P."/>
            <person name="Grosse-Honebrink A."/>
            <person name="Zhang Y."/>
        </authorList>
    </citation>
    <scope>NUCLEOTIDE SEQUENCE [LARGE SCALE GENOMIC DNA]</scope>
    <source>
        <strain evidence="7 8">BRCS2</strain>
    </source>
</reference>
<keyword evidence="4" id="KW-0408">Iron</keyword>
<feature type="domain" description="4Fe-4S ferredoxin-type" evidence="6">
    <location>
        <begin position="49"/>
        <end position="79"/>
    </location>
</feature>
<dbReference type="EMBL" id="CP044331">
    <property type="protein sequence ID" value="QGM96660.1"/>
    <property type="molecule type" value="Genomic_DNA"/>
</dbReference>
<dbReference type="Pfam" id="PF13738">
    <property type="entry name" value="Pyr_redox_3"/>
    <property type="match status" value="1"/>
</dbReference>